<sequence length="311" mass="34863">MRTTKVVENSRNDNVDTIAKSITNPMIEDILPTQDEDMSDIPGIQVSMATIVVDSSPLEEQQKLSDDNISNVSKKQQDTQSTELTEVSATNERSNVPIVIDLTNDTDDDSEDNDVKTIRNSSRSQSLRNVQITQRPVIMHQNISQQLSEQNSEKAINYQTAQVLPTINRTISSIEVPSAQQFQQLSIPLVHNASGPIRDNVQIMNILNTSSEVQQGIKRSHMSSYSHGDYYRDNYGRNFKRVAYDSGPSRSEYESNVANGNGSNDSGSRYGLGSEEHSSYHVAKTIIIHKMLTSEIILLKFTFADFSYFYV</sequence>
<dbReference type="OrthoDB" id="2389625at2759"/>
<feature type="compositionally biased region" description="Polar residues" evidence="1">
    <location>
        <begin position="254"/>
        <end position="267"/>
    </location>
</feature>
<proteinExistence type="predicted"/>
<feature type="region of interest" description="Disordered" evidence="1">
    <location>
        <begin position="250"/>
        <end position="274"/>
    </location>
</feature>
<feature type="compositionally biased region" description="Polar residues" evidence="1">
    <location>
        <begin position="67"/>
        <end position="94"/>
    </location>
</feature>
<reference evidence="2" key="1">
    <citation type="submission" date="2019-10" db="EMBL/GenBank/DDBJ databases">
        <title>Conservation and host-specific expression of non-tandemly repeated heterogenous ribosome RNA gene in arbuscular mycorrhizal fungi.</title>
        <authorList>
            <person name="Maeda T."/>
            <person name="Kobayashi Y."/>
            <person name="Nakagawa T."/>
            <person name="Ezawa T."/>
            <person name="Yamaguchi K."/>
            <person name="Bino T."/>
            <person name="Nishimoto Y."/>
            <person name="Shigenobu S."/>
            <person name="Kawaguchi M."/>
        </authorList>
    </citation>
    <scope>NUCLEOTIDE SEQUENCE</scope>
    <source>
        <strain evidence="2">HR1</strain>
    </source>
</reference>
<dbReference type="AlphaFoldDB" id="A0A8H3R1F1"/>
<name>A0A8H3R1F1_9GLOM</name>
<evidence type="ECO:0000313" key="2">
    <source>
        <dbReference type="EMBL" id="GES99903.1"/>
    </source>
</evidence>
<feature type="compositionally biased region" description="Polar residues" evidence="1">
    <location>
        <begin position="118"/>
        <end position="127"/>
    </location>
</feature>
<protein>
    <submittedName>
        <fullName evidence="2">Uncharacterized protein</fullName>
    </submittedName>
</protein>
<evidence type="ECO:0000256" key="1">
    <source>
        <dbReference type="SAM" id="MobiDB-lite"/>
    </source>
</evidence>
<organism evidence="2 3">
    <name type="scientific">Rhizophagus clarus</name>
    <dbReference type="NCBI Taxonomy" id="94130"/>
    <lineage>
        <taxon>Eukaryota</taxon>
        <taxon>Fungi</taxon>
        <taxon>Fungi incertae sedis</taxon>
        <taxon>Mucoromycota</taxon>
        <taxon>Glomeromycotina</taxon>
        <taxon>Glomeromycetes</taxon>
        <taxon>Glomerales</taxon>
        <taxon>Glomeraceae</taxon>
        <taxon>Rhizophagus</taxon>
    </lineage>
</organism>
<evidence type="ECO:0000313" key="3">
    <source>
        <dbReference type="Proteomes" id="UP000615446"/>
    </source>
</evidence>
<accession>A0A8H3R1F1</accession>
<dbReference type="EMBL" id="BLAL01000285">
    <property type="protein sequence ID" value="GES99903.1"/>
    <property type="molecule type" value="Genomic_DNA"/>
</dbReference>
<gene>
    <name evidence="2" type="ORF">RCL2_002638300</name>
</gene>
<dbReference type="Proteomes" id="UP000615446">
    <property type="component" value="Unassembled WGS sequence"/>
</dbReference>
<feature type="region of interest" description="Disordered" evidence="1">
    <location>
        <begin position="58"/>
        <end position="127"/>
    </location>
</feature>
<comment type="caution">
    <text evidence="2">The sequence shown here is derived from an EMBL/GenBank/DDBJ whole genome shotgun (WGS) entry which is preliminary data.</text>
</comment>